<keyword evidence="9" id="KW-1185">Reference proteome</keyword>
<dbReference type="GO" id="GO:0016301">
    <property type="term" value="F:kinase activity"/>
    <property type="evidence" value="ECO:0007669"/>
    <property type="project" value="UniProtKB-KW"/>
</dbReference>
<evidence type="ECO:0000256" key="3">
    <source>
        <dbReference type="ARBA" id="ARBA00022597"/>
    </source>
</evidence>
<evidence type="ECO:0000256" key="2">
    <source>
        <dbReference type="ARBA" id="ARBA00022448"/>
    </source>
</evidence>
<dbReference type="Gene3D" id="2.70.70.10">
    <property type="entry name" value="Glucose Permease (Domain IIA)"/>
    <property type="match status" value="1"/>
</dbReference>
<keyword evidence="3" id="KW-0762">Sugar transport</keyword>
<evidence type="ECO:0000256" key="1">
    <source>
        <dbReference type="ARBA" id="ARBA00004496"/>
    </source>
</evidence>
<keyword evidence="2" id="KW-0813">Transport</keyword>
<dbReference type="EMBL" id="AP019367">
    <property type="protein sequence ID" value="BBH50746.1"/>
    <property type="molecule type" value="Genomic_DNA"/>
</dbReference>
<dbReference type="Proteomes" id="UP000273154">
    <property type="component" value="Chromosome"/>
</dbReference>
<evidence type="ECO:0000256" key="6">
    <source>
        <dbReference type="ARBA" id="ARBA00022777"/>
    </source>
</evidence>
<name>A0A3G9K2P7_9ACTN</name>
<dbReference type="RefSeq" id="WP_126422812.1">
    <property type="nucleotide sequence ID" value="NZ_AP019367.1"/>
</dbReference>
<dbReference type="KEGG" id="pcat:Pcatena_13330"/>
<dbReference type="NCBIfam" id="TIGR00830">
    <property type="entry name" value="PTBA"/>
    <property type="match status" value="1"/>
</dbReference>
<evidence type="ECO:0000259" key="7">
    <source>
        <dbReference type="PROSITE" id="PS51093"/>
    </source>
</evidence>
<dbReference type="GO" id="GO:0009401">
    <property type="term" value="P:phosphoenolpyruvate-dependent sugar phosphotransferase system"/>
    <property type="evidence" value="ECO:0007669"/>
    <property type="project" value="UniProtKB-KW"/>
</dbReference>
<dbReference type="InterPro" id="IPR050890">
    <property type="entry name" value="PTS_EIIA_component"/>
</dbReference>
<dbReference type="GO" id="GO:0005737">
    <property type="term" value="C:cytoplasm"/>
    <property type="evidence" value="ECO:0007669"/>
    <property type="project" value="UniProtKB-SubCell"/>
</dbReference>
<evidence type="ECO:0000313" key="8">
    <source>
        <dbReference type="EMBL" id="BBH50746.1"/>
    </source>
</evidence>
<accession>A0A3G9K2P7</accession>
<dbReference type="AlphaFoldDB" id="A0A3G9K2P7"/>
<keyword evidence="4" id="KW-0808">Transferase</keyword>
<evidence type="ECO:0000256" key="5">
    <source>
        <dbReference type="ARBA" id="ARBA00022683"/>
    </source>
</evidence>
<sequence>MGEPMHKVLAPVSGTYVPIEDVADPVFAQKMMGDGFAVTPDSDVVVAPVSGEVTARYPTGHAYGLRADDGLELMVHVGIDTVEAGGDGFLPTAEKGQRVSAGDALVTFDHGLLAERGFDTSVIVVLLSVPEGSRVQKYAAAGEPMEAGRSVAAEY</sequence>
<dbReference type="PANTHER" id="PTHR45008:SF1">
    <property type="entry name" value="PTS SYSTEM GLUCOSE-SPECIFIC EIIA COMPONENT"/>
    <property type="match status" value="1"/>
</dbReference>
<feature type="domain" description="PTS EIIA type-1" evidence="7">
    <location>
        <begin position="24"/>
        <end position="128"/>
    </location>
</feature>
<dbReference type="PROSITE" id="PS51093">
    <property type="entry name" value="PTS_EIIA_TYPE_1"/>
    <property type="match status" value="1"/>
</dbReference>
<dbReference type="PANTHER" id="PTHR45008">
    <property type="entry name" value="PTS SYSTEM GLUCOSE-SPECIFIC EIIA COMPONENT"/>
    <property type="match status" value="1"/>
</dbReference>
<reference evidence="9" key="1">
    <citation type="submission" date="2018-11" db="EMBL/GenBank/DDBJ databases">
        <title>Comparative genomics of Parolsenella catena and Libanicoccus massiliensis: Reclassification of Libanicoccus massiliensis as Parolsenella massiliensis comb. nov.</title>
        <authorList>
            <person name="Sakamoto M."/>
            <person name="Ikeyama N."/>
            <person name="Murakami T."/>
            <person name="Mori H."/>
            <person name="Yuki M."/>
            <person name="Ohkuma M."/>
        </authorList>
    </citation>
    <scope>NUCLEOTIDE SEQUENCE [LARGE SCALE GENOMIC DNA]</scope>
    <source>
        <strain evidence="9">JCM 31932</strain>
    </source>
</reference>
<dbReference type="FunFam" id="2.70.70.10:FF:000001">
    <property type="entry name" value="PTS system glucose-specific IIA component"/>
    <property type="match status" value="1"/>
</dbReference>
<proteinExistence type="predicted"/>
<dbReference type="InterPro" id="IPR011055">
    <property type="entry name" value="Dup_hybrid_motif"/>
</dbReference>
<evidence type="ECO:0000313" key="9">
    <source>
        <dbReference type="Proteomes" id="UP000273154"/>
    </source>
</evidence>
<gene>
    <name evidence="8" type="ORF">Pcatena_13330</name>
</gene>
<dbReference type="Pfam" id="PF00358">
    <property type="entry name" value="PTS_EIIA_1"/>
    <property type="match status" value="1"/>
</dbReference>
<dbReference type="OrthoDB" id="9797715at2"/>
<keyword evidence="6" id="KW-0418">Kinase</keyword>
<protein>
    <recommendedName>
        <fullName evidence="7">PTS EIIA type-1 domain-containing protein</fullName>
    </recommendedName>
</protein>
<dbReference type="PROSITE" id="PS00371">
    <property type="entry name" value="PTS_EIIA_TYPE_1_HIS"/>
    <property type="match status" value="1"/>
</dbReference>
<dbReference type="SUPFAM" id="SSF51261">
    <property type="entry name" value="Duplicated hybrid motif"/>
    <property type="match status" value="1"/>
</dbReference>
<keyword evidence="5" id="KW-0598">Phosphotransferase system</keyword>
<dbReference type="InterPro" id="IPR001127">
    <property type="entry name" value="PTS_EIIA_1_perm"/>
</dbReference>
<dbReference type="GeneID" id="88849469"/>
<evidence type="ECO:0000256" key="4">
    <source>
        <dbReference type="ARBA" id="ARBA00022679"/>
    </source>
</evidence>
<organism evidence="8 9">
    <name type="scientific">Parolsenella catena</name>
    <dbReference type="NCBI Taxonomy" id="2003188"/>
    <lineage>
        <taxon>Bacteria</taxon>
        <taxon>Bacillati</taxon>
        <taxon>Actinomycetota</taxon>
        <taxon>Coriobacteriia</taxon>
        <taxon>Coriobacteriales</taxon>
        <taxon>Atopobiaceae</taxon>
        <taxon>Parolsenella</taxon>
    </lineage>
</organism>
<comment type="subcellular location">
    <subcellularLocation>
        <location evidence="1">Cytoplasm</location>
    </subcellularLocation>
</comment>